<feature type="region of interest" description="Disordered" evidence="2">
    <location>
        <begin position="1"/>
        <end position="34"/>
    </location>
</feature>
<evidence type="ECO:0000313" key="3">
    <source>
        <dbReference type="EMBL" id="WFD26330.1"/>
    </source>
</evidence>
<feature type="coiled-coil region" evidence="1">
    <location>
        <begin position="121"/>
        <end position="172"/>
    </location>
</feature>
<sequence>MPIVGPRPIAAPDTLSLSSTSTLTPGVRTTAENEEARSQYLRLYHRWAAQEAVPPRLEATRQELRLMMGLIQSRTEAQTRLRKTAASQHQELARLRKQLLTRLAPKGSKRSLRCIAEAEAAAKTDAEVDRTSQLLDEAKNAHQRLEKVRTDLMRQQIEMQSLEAQVDALGARLFPHGASFPVLDRLAQEVDVLLLVKKLVPLESQREKRARTALVEAESRMRRTQKIVRDVLQLSIRLGIANDSRDRVLPASAPKMTRLAMPLFLQIKSELGDFYTWMAKARMRQTMVHSAQTIHMIDLTRLPGKRDDSLDRDGMQKAIEKMFSQVQHGMAFVQEEIRVSKAREKYLYTYGEELTEQIQEARKRVRAARACVLEADPSTMDAKLASYEAQLPAIPTLSVPTGVAEKMATEAEAEAEAAAKEAAESESSTAVTSYSLTSTMVSVPGAAPELYHWALARLHQRLGQGDVEARTDLEDEDLPWHMHALGF</sequence>
<evidence type="ECO:0000256" key="1">
    <source>
        <dbReference type="SAM" id="Coils"/>
    </source>
</evidence>
<dbReference type="AlphaFoldDB" id="A0AAF0EKT1"/>
<name>A0AAF0EKT1_9BASI</name>
<organism evidence="3 4">
    <name type="scientific">Malassezia nana</name>
    <dbReference type="NCBI Taxonomy" id="180528"/>
    <lineage>
        <taxon>Eukaryota</taxon>
        <taxon>Fungi</taxon>
        <taxon>Dikarya</taxon>
        <taxon>Basidiomycota</taxon>
        <taxon>Ustilaginomycotina</taxon>
        <taxon>Malasseziomycetes</taxon>
        <taxon>Malasseziales</taxon>
        <taxon>Malasseziaceae</taxon>
        <taxon>Malassezia</taxon>
    </lineage>
</organism>
<gene>
    <name evidence="3" type="ORF">MNAN1_001311</name>
</gene>
<dbReference type="Proteomes" id="UP001213623">
    <property type="component" value="Chromosome 2"/>
</dbReference>
<accession>A0AAF0EKT1</accession>
<feature type="compositionally biased region" description="Low complexity" evidence="2">
    <location>
        <begin position="14"/>
        <end position="24"/>
    </location>
</feature>
<keyword evidence="1" id="KW-0175">Coiled coil</keyword>
<reference evidence="3" key="1">
    <citation type="submission" date="2023-03" db="EMBL/GenBank/DDBJ databases">
        <title>Mating type loci evolution in Malassezia.</title>
        <authorList>
            <person name="Coelho M.A."/>
        </authorList>
    </citation>
    <scope>NUCLEOTIDE SEQUENCE</scope>
    <source>
        <strain evidence="3">CBS 9557</strain>
    </source>
</reference>
<keyword evidence="4" id="KW-1185">Reference proteome</keyword>
<evidence type="ECO:0000256" key="2">
    <source>
        <dbReference type="SAM" id="MobiDB-lite"/>
    </source>
</evidence>
<evidence type="ECO:0000313" key="4">
    <source>
        <dbReference type="Proteomes" id="UP001213623"/>
    </source>
</evidence>
<proteinExistence type="predicted"/>
<protein>
    <submittedName>
        <fullName evidence="3">Uncharacterized protein</fullName>
    </submittedName>
</protein>
<dbReference type="EMBL" id="CP119893">
    <property type="protein sequence ID" value="WFD26330.1"/>
    <property type="molecule type" value="Genomic_DNA"/>
</dbReference>